<evidence type="ECO:0000313" key="7">
    <source>
        <dbReference type="Proteomes" id="UP001274830"/>
    </source>
</evidence>
<dbReference type="GO" id="GO:0005634">
    <property type="term" value="C:nucleus"/>
    <property type="evidence" value="ECO:0007669"/>
    <property type="project" value="UniProtKB-SubCell"/>
</dbReference>
<dbReference type="Pfam" id="PF14811">
    <property type="entry name" value="TPD"/>
    <property type="match status" value="1"/>
</dbReference>
<comment type="caution">
    <text evidence="6">The sequence shown here is derived from an EMBL/GenBank/DDBJ whole genome shotgun (WGS) entry which is preliminary data.</text>
</comment>
<dbReference type="PANTHER" id="PTHR31661">
    <property type="entry name" value="SIMILAR TO CDNA SEQUENCE BC052040"/>
    <property type="match status" value="1"/>
</dbReference>
<keyword evidence="3" id="KW-0963">Cytoplasm</keyword>
<dbReference type="Proteomes" id="UP001274830">
    <property type="component" value="Unassembled WGS sequence"/>
</dbReference>
<keyword evidence="7" id="KW-1185">Reference proteome</keyword>
<evidence type="ECO:0000313" key="6">
    <source>
        <dbReference type="EMBL" id="KAK3669239.1"/>
    </source>
</evidence>
<evidence type="ECO:0000256" key="3">
    <source>
        <dbReference type="ARBA" id="ARBA00022490"/>
    </source>
</evidence>
<comment type="subcellular location">
    <subcellularLocation>
        <location evidence="2">Cytoplasm</location>
    </subcellularLocation>
    <subcellularLocation>
        <location evidence="1">Nucleus</location>
    </subcellularLocation>
</comment>
<dbReference type="GO" id="GO:0005737">
    <property type="term" value="C:cytoplasm"/>
    <property type="evidence" value="ECO:0007669"/>
    <property type="project" value="UniProtKB-SubCell"/>
</dbReference>
<evidence type="ECO:0000256" key="2">
    <source>
        <dbReference type="ARBA" id="ARBA00004496"/>
    </source>
</evidence>
<accession>A0AAE0TLW2</accession>
<sequence>MASSTRSTVILPQTTASRTNAILLSYKGVSTALIKPVFRVACALRFSNPGVEDVIGRTHTPLDPRIVSAILEGALRLLPSDNTVEGQKARRVKMAAKAEQAKTAEETFLSRLRDAGYQFQDERQQKQRIQAAIDQGIPLSCRLTPNVLFDTPTMIFGHTCHWIEYKNTFGFKSSPYVHQKNKAQFQRYVAQMGEGTVVYKLGYESGLITLPSLQICREAEAFACIDLHGQDGSTF</sequence>
<dbReference type="InterPro" id="IPR029404">
    <property type="entry name" value="CDIN1"/>
</dbReference>
<evidence type="ECO:0000256" key="4">
    <source>
        <dbReference type="ARBA" id="ARBA00023242"/>
    </source>
</evidence>
<protein>
    <recommendedName>
        <fullName evidence="5">CDAN1-interacting nuclease 1</fullName>
    </recommendedName>
</protein>
<dbReference type="AlphaFoldDB" id="A0AAE0TLW2"/>
<evidence type="ECO:0000256" key="1">
    <source>
        <dbReference type="ARBA" id="ARBA00004123"/>
    </source>
</evidence>
<keyword evidence="4" id="KW-0539">Nucleus</keyword>
<organism evidence="6 7">
    <name type="scientific">Recurvomyces mirabilis</name>
    <dbReference type="NCBI Taxonomy" id="574656"/>
    <lineage>
        <taxon>Eukaryota</taxon>
        <taxon>Fungi</taxon>
        <taxon>Dikarya</taxon>
        <taxon>Ascomycota</taxon>
        <taxon>Pezizomycotina</taxon>
        <taxon>Dothideomycetes</taxon>
        <taxon>Dothideomycetidae</taxon>
        <taxon>Mycosphaerellales</taxon>
        <taxon>Teratosphaeriaceae</taxon>
        <taxon>Recurvomyces</taxon>
    </lineage>
</organism>
<dbReference type="PANTHER" id="PTHR31661:SF1">
    <property type="entry name" value="CDAN1-INTERACTING NUCLEASE 1"/>
    <property type="match status" value="1"/>
</dbReference>
<dbReference type="EMBL" id="JAUTXT010000095">
    <property type="protein sequence ID" value="KAK3669239.1"/>
    <property type="molecule type" value="Genomic_DNA"/>
</dbReference>
<proteinExistence type="predicted"/>
<name>A0AAE0TLW2_9PEZI</name>
<gene>
    <name evidence="6" type="ORF">LTR78_010874</name>
</gene>
<evidence type="ECO:0000256" key="5">
    <source>
        <dbReference type="ARBA" id="ARBA00023480"/>
    </source>
</evidence>
<reference evidence="6" key="1">
    <citation type="submission" date="2023-07" db="EMBL/GenBank/DDBJ databases">
        <title>Black Yeasts Isolated from many extreme environments.</title>
        <authorList>
            <person name="Coleine C."/>
            <person name="Stajich J.E."/>
            <person name="Selbmann L."/>
        </authorList>
    </citation>
    <scope>NUCLEOTIDE SEQUENCE</scope>
    <source>
        <strain evidence="6">CCFEE 5485</strain>
    </source>
</reference>